<keyword evidence="2" id="KW-1185">Reference proteome</keyword>
<dbReference type="KEGG" id="vg:7943834"/>
<dbReference type="GeneID" id="7943834"/>
<organism evidence="1 2">
    <name type="scientific">Xanthomonas phage phiL7</name>
    <dbReference type="NCBI Taxonomy" id="538979"/>
    <lineage>
        <taxon>Viruses</taxon>
        <taxon>Duplodnaviria</taxon>
        <taxon>Heunggongvirae</taxon>
        <taxon>Uroviricota</taxon>
        <taxon>Caudoviricetes</taxon>
        <taxon>Eisenstarkvirus</taxon>
        <taxon>Eisenstarkvirus L7</taxon>
    </lineage>
</organism>
<evidence type="ECO:0000313" key="1">
    <source>
        <dbReference type="EMBL" id="ACE75750.1"/>
    </source>
</evidence>
<accession>C4ML10</accession>
<dbReference type="Pfam" id="PF04883">
    <property type="entry name" value="HK97-gp10_like"/>
    <property type="match status" value="1"/>
</dbReference>
<dbReference type="RefSeq" id="YP_002922624.1">
    <property type="nucleotide sequence ID" value="NC_012742.1"/>
</dbReference>
<evidence type="ECO:0000313" key="2">
    <source>
        <dbReference type="Proteomes" id="UP000001480"/>
    </source>
</evidence>
<dbReference type="Proteomes" id="UP000001480">
    <property type="component" value="Segment"/>
</dbReference>
<sequence length="155" mass="16920">MDVSGVLAGLDLLKEHTESVTRTMAFETAAAVRDSAKGFVKSKTGNLKKSIYAAYVKEDSTDTRHVYAVSWARGKSKGGGNGNHGHLLEYGHWRKNVLVRTADGHWIATKEKLDTPVRVPARPFLRPGWDSVKGRLPTIAADAGRKRLAALRAAK</sequence>
<name>C4ML10_9CAUD</name>
<dbReference type="EMBL" id="EU717894">
    <property type="protein sequence ID" value="ACE75750.1"/>
    <property type="molecule type" value="Genomic_DNA"/>
</dbReference>
<dbReference type="InterPro" id="IPR010064">
    <property type="entry name" value="HK97-gp10_tail"/>
</dbReference>
<dbReference type="OrthoDB" id="15173at10239"/>
<proteinExistence type="predicted"/>
<reference evidence="1 2" key="1">
    <citation type="journal article" date="2009" name="Appl. Environ. Microbiol.">
        <title>Genomic characterization of the intron-containing T7-like phage phiL7 of Xanthomonas campestris.</title>
        <authorList>
            <person name="Lee C.N."/>
            <person name="Lin J.W."/>
            <person name="Weng S.F."/>
            <person name="Tseng Y.H."/>
        </authorList>
    </citation>
    <scope>NUCLEOTIDE SEQUENCE</scope>
</reference>
<protein>
    <submittedName>
        <fullName evidence="1">p10</fullName>
    </submittedName>
</protein>